<dbReference type="OrthoDB" id="47375at2759"/>
<keyword evidence="1" id="KW-1133">Transmembrane helix</keyword>
<keyword evidence="1" id="KW-0472">Membrane</keyword>
<dbReference type="AlphaFoldDB" id="A0A1L9UUQ1"/>
<gene>
    <name evidence="2" type="ORF">ASPBRDRAFT_119815</name>
</gene>
<evidence type="ECO:0000313" key="3">
    <source>
        <dbReference type="Proteomes" id="UP000184499"/>
    </source>
</evidence>
<feature type="transmembrane region" description="Helical" evidence="1">
    <location>
        <begin position="21"/>
        <end position="39"/>
    </location>
</feature>
<dbReference type="GeneID" id="93569778"/>
<dbReference type="OMA" id="WDINIKM"/>
<dbReference type="EMBL" id="KV878681">
    <property type="protein sequence ID" value="OJJ75316.1"/>
    <property type="molecule type" value="Genomic_DNA"/>
</dbReference>
<dbReference type="VEuPathDB" id="FungiDB:ASPBRDRAFT_119815"/>
<reference evidence="3" key="1">
    <citation type="journal article" date="2017" name="Genome Biol.">
        <title>Comparative genomics reveals high biological diversity and specific adaptations in the industrially and medically important fungal genus Aspergillus.</title>
        <authorList>
            <person name="de Vries R.P."/>
            <person name="Riley R."/>
            <person name="Wiebenga A."/>
            <person name="Aguilar-Osorio G."/>
            <person name="Amillis S."/>
            <person name="Uchima C.A."/>
            <person name="Anderluh G."/>
            <person name="Asadollahi M."/>
            <person name="Askin M."/>
            <person name="Barry K."/>
            <person name="Battaglia E."/>
            <person name="Bayram O."/>
            <person name="Benocci T."/>
            <person name="Braus-Stromeyer S.A."/>
            <person name="Caldana C."/>
            <person name="Canovas D."/>
            <person name="Cerqueira G.C."/>
            <person name="Chen F."/>
            <person name="Chen W."/>
            <person name="Choi C."/>
            <person name="Clum A."/>
            <person name="Dos Santos R.A."/>
            <person name="Damasio A.R."/>
            <person name="Diallinas G."/>
            <person name="Emri T."/>
            <person name="Fekete E."/>
            <person name="Flipphi M."/>
            <person name="Freyberg S."/>
            <person name="Gallo A."/>
            <person name="Gournas C."/>
            <person name="Habgood R."/>
            <person name="Hainaut M."/>
            <person name="Harispe M.L."/>
            <person name="Henrissat B."/>
            <person name="Hilden K.S."/>
            <person name="Hope R."/>
            <person name="Hossain A."/>
            <person name="Karabika E."/>
            <person name="Karaffa L."/>
            <person name="Karanyi Z."/>
            <person name="Krasevec N."/>
            <person name="Kuo A."/>
            <person name="Kusch H."/>
            <person name="LaButti K."/>
            <person name="Lagendijk E.L."/>
            <person name="Lapidus A."/>
            <person name="Levasseur A."/>
            <person name="Lindquist E."/>
            <person name="Lipzen A."/>
            <person name="Logrieco A.F."/>
            <person name="MacCabe A."/>
            <person name="Maekelae M.R."/>
            <person name="Malavazi I."/>
            <person name="Melin P."/>
            <person name="Meyer V."/>
            <person name="Mielnichuk N."/>
            <person name="Miskei M."/>
            <person name="Molnar A.P."/>
            <person name="Mule G."/>
            <person name="Ngan C.Y."/>
            <person name="Orejas M."/>
            <person name="Orosz E."/>
            <person name="Ouedraogo J.P."/>
            <person name="Overkamp K.M."/>
            <person name="Park H.-S."/>
            <person name="Perrone G."/>
            <person name="Piumi F."/>
            <person name="Punt P.J."/>
            <person name="Ram A.F."/>
            <person name="Ramon A."/>
            <person name="Rauscher S."/>
            <person name="Record E."/>
            <person name="Riano-Pachon D.M."/>
            <person name="Robert V."/>
            <person name="Roehrig J."/>
            <person name="Ruller R."/>
            <person name="Salamov A."/>
            <person name="Salih N.S."/>
            <person name="Samson R.A."/>
            <person name="Sandor E."/>
            <person name="Sanguinetti M."/>
            <person name="Schuetze T."/>
            <person name="Sepcic K."/>
            <person name="Shelest E."/>
            <person name="Sherlock G."/>
            <person name="Sophianopoulou V."/>
            <person name="Squina F.M."/>
            <person name="Sun H."/>
            <person name="Susca A."/>
            <person name="Todd R.B."/>
            <person name="Tsang A."/>
            <person name="Unkles S.E."/>
            <person name="van de Wiele N."/>
            <person name="van Rossen-Uffink D."/>
            <person name="Oliveira J.V."/>
            <person name="Vesth T.C."/>
            <person name="Visser J."/>
            <person name="Yu J.-H."/>
            <person name="Zhou M."/>
            <person name="Andersen M.R."/>
            <person name="Archer D.B."/>
            <person name="Baker S.E."/>
            <person name="Benoit I."/>
            <person name="Brakhage A.A."/>
            <person name="Braus G.H."/>
            <person name="Fischer R."/>
            <person name="Frisvad J.C."/>
            <person name="Goldman G.H."/>
            <person name="Houbraken J."/>
            <person name="Oakley B."/>
            <person name="Pocsi I."/>
            <person name="Scazzocchio C."/>
            <person name="Seiboth B."/>
            <person name="vanKuyk P.A."/>
            <person name="Wortman J."/>
            <person name="Dyer P.S."/>
            <person name="Grigoriev I.V."/>
        </authorList>
    </citation>
    <scope>NUCLEOTIDE SEQUENCE [LARGE SCALE GENOMIC DNA]</scope>
    <source>
        <strain evidence="3">CBS 101740 / IMI 381727 / IBT 21946</strain>
    </source>
</reference>
<accession>A0A1L9UUQ1</accession>
<keyword evidence="1" id="KW-0812">Transmembrane</keyword>
<dbReference type="Proteomes" id="UP000184499">
    <property type="component" value="Unassembled WGS sequence"/>
</dbReference>
<dbReference type="RefSeq" id="XP_067482563.1">
    <property type="nucleotide sequence ID" value="XM_067617290.1"/>
</dbReference>
<keyword evidence="3" id="KW-1185">Reference proteome</keyword>
<evidence type="ECO:0008006" key="4">
    <source>
        <dbReference type="Google" id="ProtNLM"/>
    </source>
</evidence>
<name>A0A1L9UUQ1_ASPBC</name>
<proteinExistence type="predicted"/>
<organism evidence="2 3">
    <name type="scientific">Aspergillus brasiliensis (strain CBS 101740 / IMI 381727 / IBT 21946)</name>
    <dbReference type="NCBI Taxonomy" id="767769"/>
    <lineage>
        <taxon>Eukaryota</taxon>
        <taxon>Fungi</taxon>
        <taxon>Dikarya</taxon>
        <taxon>Ascomycota</taxon>
        <taxon>Pezizomycotina</taxon>
        <taxon>Eurotiomycetes</taxon>
        <taxon>Eurotiomycetidae</taxon>
        <taxon>Eurotiales</taxon>
        <taxon>Aspergillaceae</taxon>
        <taxon>Aspergillus</taxon>
        <taxon>Aspergillus subgen. Circumdati</taxon>
    </lineage>
</organism>
<evidence type="ECO:0000256" key="1">
    <source>
        <dbReference type="SAM" id="Phobius"/>
    </source>
</evidence>
<evidence type="ECO:0000313" key="2">
    <source>
        <dbReference type="EMBL" id="OJJ75316.1"/>
    </source>
</evidence>
<protein>
    <recommendedName>
        <fullName evidence="4">Glycosyltransferase family 25 protein</fullName>
    </recommendedName>
</protein>
<sequence>MAAIMAPGSPVRLVPGPRRRSSNLVILFLITITSLWSLFFHRNIGHGRHATLEDIRDPLDAIENNTLGFEKIFAISPLQHLHRRDAIVLGSSATGFRVEFIDGLVLDEDSSKEFNESKKGLEIFTASRAHANAVQRIVADRIASALILEDDADWDINIKMQLKGIALGSQQIPKINAPERNATTDSPYGDSWDVLWIGHCGMKCNSSSPVQMMPHDITAMPSRYLPHYLYDPPAGTGGNVRMTCIMERAACSAAYAITYSASQKVLAALTQSMDDENMGFADLLSELCHNGSLECYSIYPSLFGRWKGGRYEEDSSNNDQGADDRQMPHSSGVMYSTLGNIGRILSGESTVRATIEDTIVPELNPDLFEVPHSFLQWADNKGGHEKNIINLYT</sequence>